<evidence type="ECO:0000313" key="10">
    <source>
        <dbReference type="Proteomes" id="UP000663854"/>
    </source>
</evidence>
<evidence type="ECO:0000256" key="5">
    <source>
        <dbReference type="SAM" id="MobiDB-lite"/>
    </source>
</evidence>
<proteinExistence type="inferred from homology"/>
<dbReference type="InterPro" id="IPR013126">
    <property type="entry name" value="Hsp_70_fam"/>
</dbReference>
<dbReference type="Pfam" id="PF26156">
    <property type="entry name" value="PARP4_MVP-ID"/>
    <property type="match status" value="1"/>
</dbReference>
<evidence type="ECO:0000313" key="11">
    <source>
        <dbReference type="Proteomes" id="UP000663870"/>
    </source>
</evidence>
<dbReference type="InterPro" id="IPR058904">
    <property type="entry name" value="PARP4_MVP-ID"/>
</dbReference>
<dbReference type="GO" id="GO:0140662">
    <property type="term" value="F:ATP-dependent protein folding chaperone"/>
    <property type="evidence" value="ECO:0007669"/>
    <property type="project" value="InterPro"/>
</dbReference>
<dbReference type="PRINTS" id="PR00301">
    <property type="entry name" value="HEATSHOCK70"/>
</dbReference>
<dbReference type="PANTHER" id="PTHR19375">
    <property type="entry name" value="HEAT SHOCK PROTEIN 70KDA"/>
    <property type="match status" value="1"/>
</dbReference>
<accession>A0A814FDC5</accession>
<evidence type="ECO:0000259" key="6">
    <source>
        <dbReference type="Pfam" id="PF26156"/>
    </source>
</evidence>
<gene>
    <name evidence="8" type="ORF">JXQ802_LOCUS20225</name>
    <name evidence="9" type="ORF">JXQ802_LOCUS20293</name>
    <name evidence="7" type="ORF">PYM288_LOCUS13484</name>
</gene>
<feature type="region of interest" description="Disordered" evidence="5">
    <location>
        <begin position="177"/>
        <end position="210"/>
    </location>
</feature>
<evidence type="ECO:0000256" key="1">
    <source>
        <dbReference type="ARBA" id="ARBA00007381"/>
    </source>
</evidence>
<keyword evidence="2 4" id="KW-0547">Nucleotide-binding</keyword>
<name>A0A814FDC5_9BILA</name>
<reference evidence="7" key="1">
    <citation type="submission" date="2021-02" db="EMBL/GenBank/DDBJ databases">
        <authorList>
            <person name="Nowell W R."/>
        </authorList>
    </citation>
    <scope>NUCLEOTIDE SEQUENCE</scope>
</reference>
<evidence type="ECO:0000256" key="4">
    <source>
        <dbReference type="RuleBase" id="RU003322"/>
    </source>
</evidence>
<comment type="similarity">
    <text evidence="1 4">Belongs to the heat shock protein 70 family.</text>
</comment>
<evidence type="ECO:0000313" key="8">
    <source>
        <dbReference type="EMBL" id="CAF1121417.1"/>
    </source>
</evidence>
<dbReference type="EMBL" id="CAJNOL010000577">
    <property type="protein sequence ID" value="CAF1122724.1"/>
    <property type="molecule type" value="Genomic_DNA"/>
</dbReference>
<organism evidence="7 10">
    <name type="scientific">Rotaria sordida</name>
    <dbReference type="NCBI Taxonomy" id="392033"/>
    <lineage>
        <taxon>Eukaryota</taxon>
        <taxon>Metazoa</taxon>
        <taxon>Spiralia</taxon>
        <taxon>Gnathifera</taxon>
        <taxon>Rotifera</taxon>
        <taxon>Eurotatoria</taxon>
        <taxon>Bdelloidea</taxon>
        <taxon>Philodinida</taxon>
        <taxon>Philodinidae</taxon>
        <taxon>Rotaria</taxon>
    </lineage>
</organism>
<sequence>MPPPMAGVPLYSPYSPSVFGTPPASSGPMMHPWSYGMLCDPYSSMVNSTNNNNASFSNIVPQMPATSLSPPTFGFESSTTNMQKPLSSFISNGNVSSSVGLFDKAPSFAPGFEPVVVAAAAAPPPPPMPTTTASSSSLHYFDLAPITSSTTNEGLKSASPPDDLFSSMALDDIWSFSSPSSSSTQISYPTTSLSTETATSASRGGSSRMRCSLRSQLKPKFEETLQISARGGKHGKIKIPMSEAQRSISDRDVRCDEMERKRNAQFNELTQDFRLQSYDDELRSDTSNIEDSKSMICKKMKKIKISKPKIKYAPTFDAPVHELLLLDVCPLSLGVEDIHGHMHTFIPRNTTIPKQTGFHPVFTNAYAYQTTATIRIFEGEHNLTKYDTFLGEFSLTGLTSNFAAQTLEIAIRVDIDANGILHVDAEEARSGAKASLTIASDHQNRLTKDQIERHLTYVESDADFAAKSVYDRKSNEPLYMLAGQTEALQNVFQQYMSLGQTTDIPLLSKLNDVRSTPTMIEELIKLQSEDGSFTLNKALADVLHIDPDIFEDLEHYLRQQGFNSLALNIRNELLRLIGTGVILIWLVVQTQTSQENKFQFLFNIEQIKVHLCNHLPTSMNEQMNKAIQFYRQASQRNGIYCGQLQLSDHSWDVFIQHLLIDYDRIE</sequence>
<evidence type="ECO:0000313" key="9">
    <source>
        <dbReference type="EMBL" id="CAF1122724.1"/>
    </source>
</evidence>
<protein>
    <recommendedName>
        <fullName evidence="6">PARP4 MVP-ID C-terminal domain-containing protein</fullName>
    </recommendedName>
</protein>
<dbReference type="Gene3D" id="2.60.34.10">
    <property type="entry name" value="Substrate Binding Domain Of DNAk, Chain A, domain 1"/>
    <property type="match status" value="1"/>
</dbReference>
<keyword evidence="11" id="KW-1185">Reference proteome</keyword>
<feature type="compositionally biased region" description="Low complexity" evidence="5">
    <location>
        <begin position="177"/>
        <end position="202"/>
    </location>
</feature>
<dbReference type="Proteomes" id="UP000663854">
    <property type="component" value="Unassembled WGS sequence"/>
</dbReference>
<dbReference type="SUPFAM" id="SSF100920">
    <property type="entry name" value="Heat shock protein 70kD (HSP70), peptide-binding domain"/>
    <property type="match status" value="1"/>
</dbReference>
<keyword evidence="3 4" id="KW-0067">ATP-binding</keyword>
<feature type="domain" description="PARP4 MVP-ID C-terminal" evidence="6">
    <location>
        <begin position="522"/>
        <end position="659"/>
    </location>
</feature>
<dbReference type="Proteomes" id="UP000663870">
    <property type="component" value="Unassembled WGS sequence"/>
</dbReference>
<dbReference type="GO" id="GO:0005524">
    <property type="term" value="F:ATP binding"/>
    <property type="evidence" value="ECO:0007669"/>
    <property type="project" value="UniProtKB-KW"/>
</dbReference>
<dbReference type="InterPro" id="IPR029047">
    <property type="entry name" value="HSP70_peptide-bd_sf"/>
</dbReference>
<dbReference type="Pfam" id="PF00012">
    <property type="entry name" value="HSP70"/>
    <property type="match status" value="1"/>
</dbReference>
<evidence type="ECO:0000256" key="2">
    <source>
        <dbReference type="ARBA" id="ARBA00022741"/>
    </source>
</evidence>
<comment type="caution">
    <text evidence="7">The sequence shown here is derived from an EMBL/GenBank/DDBJ whole genome shotgun (WGS) entry which is preliminary data.</text>
</comment>
<evidence type="ECO:0000256" key="3">
    <source>
        <dbReference type="ARBA" id="ARBA00022840"/>
    </source>
</evidence>
<evidence type="ECO:0000313" key="7">
    <source>
        <dbReference type="EMBL" id="CAF0978421.1"/>
    </source>
</evidence>
<dbReference type="EMBL" id="CAJNOH010000272">
    <property type="protein sequence ID" value="CAF0978421.1"/>
    <property type="molecule type" value="Genomic_DNA"/>
</dbReference>
<dbReference type="EMBL" id="CAJNOL010000573">
    <property type="protein sequence ID" value="CAF1121417.1"/>
    <property type="molecule type" value="Genomic_DNA"/>
</dbReference>
<dbReference type="AlphaFoldDB" id="A0A814FDC5"/>